<evidence type="ECO:0000256" key="4">
    <source>
        <dbReference type="ARBA" id="ARBA00022801"/>
    </source>
</evidence>
<dbReference type="NCBIfam" id="NF011089">
    <property type="entry name" value="PRK14512.1"/>
    <property type="match status" value="1"/>
</dbReference>
<proteinExistence type="inferred from homology"/>
<comment type="caution">
    <text evidence="11">The sequence shown here is derived from an EMBL/GenBank/DDBJ whole genome shotgun (WGS) entry which is preliminary data.</text>
</comment>
<dbReference type="GO" id="GO:0009368">
    <property type="term" value="C:endopeptidase Clp complex"/>
    <property type="evidence" value="ECO:0007669"/>
    <property type="project" value="TreeGrafter"/>
</dbReference>
<gene>
    <name evidence="7" type="primary">clpP</name>
    <name evidence="11" type="ORF">HMPREF9195_00109</name>
</gene>
<feature type="transmembrane region" description="Helical" evidence="10">
    <location>
        <begin position="91"/>
        <end position="110"/>
    </location>
</feature>
<evidence type="ECO:0000256" key="6">
    <source>
        <dbReference type="ARBA" id="ARBA00034021"/>
    </source>
</evidence>
<comment type="similarity">
    <text evidence="1 7 9">Belongs to the peptidase S14 family.</text>
</comment>
<dbReference type="InterPro" id="IPR033135">
    <property type="entry name" value="ClpP_His_AS"/>
</dbReference>
<dbReference type="InterPro" id="IPR001907">
    <property type="entry name" value="ClpP"/>
</dbReference>
<dbReference type="HAMAP" id="MF_00444">
    <property type="entry name" value="ClpP"/>
    <property type="match status" value="1"/>
</dbReference>
<comment type="subcellular location">
    <subcellularLocation>
        <location evidence="7">Cytoplasm</location>
    </subcellularLocation>
</comment>
<name>A0AA87NTZ6_TREMD</name>
<dbReference type="NCBIfam" id="NF009205">
    <property type="entry name" value="PRK12553.1"/>
    <property type="match status" value="1"/>
</dbReference>
<evidence type="ECO:0000256" key="2">
    <source>
        <dbReference type="ARBA" id="ARBA00022490"/>
    </source>
</evidence>
<dbReference type="PANTHER" id="PTHR10381:SF70">
    <property type="entry name" value="ATP-DEPENDENT CLP PROTEASE PROTEOLYTIC SUBUNIT"/>
    <property type="match status" value="1"/>
</dbReference>
<dbReference type="Pfam" id="PF00574">
    <property type="entry name" value="CLP_protease"/>
    <property type="match status" value="1"/>
</dbReference>
<dbReference type="InterPro" id="IPR029045">
    <property type="entry name" value="ClpP/crotonase-like_dom_sf"/>
</dbReference>
<comment type="function">
    <text evidence="7">Cleaves peptides in various proteins in a process that requires ATP hydrolysis. Has a chymotrypsin-like activity. Plays a major role in the degradation of misfolded proteins.</text>
</comment>
<dbReference type="EC" id="3.4.21.92" evidence="7"/>
<dbReference type="EMBL" id="ATFE01000001">
    <property type="protein sequence ID" value="EPF30096.1"/>
    <property type="molecule type" value="Genomic_DNA"/>
</dbReference>
<dbReference type="GO" id="GO:0004176">
    <property type="term" value="F:ATP-dependent peptidase activity"/>
    <property type="evidence" value="ECO:0007669"/>
    <property type="project" value="InterPro"/>
</dbReference>
<dbReference type="GO" id="GO:0004252">
    <property type="term" value="F:serine-type endopeptidase activity"/>
    <property type="evidence" value="ECO:0007669"/>
    <property type="project" value="UniProtKB-UniRule"/>
</dbReference>
<dbReference type="PRINTS" id="PR00127">
    <property type="entry name" value="CLPPROTEASEP"/>
</dbReference>
<dbReference type="SUPFAM" id="SSF52096">
    <property type="entry name" value="ClpP/crotonase"/>
    <property type="match status" value="1"/>
</dbReference>
<evidence type="ECO:0000313" key="12">
    <source>
        <dbReference type="Proteomes" id="UP000014634"/>
    </source>
</evidence>
<dbReference type="InterPro" id="IPR023562">
    <property type="entry name" value="ClpP/TepA"/>
</dbReference>
<keyword evidence="10" id="KW-0472">Membrane</keyword>
<dbReference type="PANTHER" id="PTHR10381">
    <property type="entry name" value="ATP-DEPENDENT CLP PROTEASE PROTEOLYTIC SUBUNIT"/>
    <property type="match status" value="1"/>
</dbReference>
<organism evidence="11 12">
    <name type="scientific">Treponema medium ATCC 700293</name>
    <dbReference type="NCBI Taxonomy" id="1125700"/>
    <lineage>
        <taxon>Bacteria</taxon>
        <taxon>Pseudomonadati</taxon>
        <taxon>Spirochaetota</taxon>
        <taxon>Spirochaetia</taxon>
        <taxon>Spirochaetales</taxon>
        <taxon>Treponemataceae</taxon>
        <taxon>Treponema</taxon>
    </lineage>
</organism>
<feature type="active site" description="Nucleophile" evidence="7">
    <location>
        <position position="101"/>
    </location>
</feature>
<dbReference type="GO" id="GO:0005737">
    <property type="term" value="C:cytoplasm"/>
    <property type="evidence" value="ECO:0007669"/>
    <property type="project" value="UniProtKB-SubCell"/>
</dbReference>
<keyword evidence="4 7" id="KW-0378">Hydrolase</keyword>
<evidence type="ECO:0000256" key="5">
    <source>
        <dbReference type="ARBA" id="ARBA00022825"/>
    </source>
</evidence>
<evidence type="ECO:0000256" key="1">
    <source>
        <dbReference type="ARBA" id="ARBA00007039"/>
    </source>
</evidence>
<keyword evidence="10" id="KW-0812">Transmembrane</keyword>
<comment type="catalytic activity">
    <reaction evidence="6 7 8">
        <text>Hydrolysis of proteins to small peptides in the presence of ATP and magnesium. alpha-casein is the usual test substrate. In the absence of ATP, only oligopeptides shorter than five residues are hydrolyzed (such as succinyl-Leu-Tyr-|-NHMec, and Leu-Tyr-Leu-|-Tyr-Trp, in which cleavage of the -Tyr-|-Leu- and -Tyr-|-Trp bonds also occurs).</text>
        <dbReference type="EC" id="3.4.21.92"/>
    </reaction>
</comment>
<dbReference type="Gene3D" id="3.90.226.10">
    <property type="entry name" value="2-enoyl-CoA Hydratase, Chain A, domain 1"/>
    <property type="match status" value="1"/>
</dbReference>
<evidence type="ECO:0000256" key="10">
    <source>
        <dbReference type="SAM" id="Phobius"/>
    </source>
</evidence>
<dbReference type="PROSITE" id="PS00382">
    <property type="entry name" value="CLP_PROTEASE_HIS"/>
    <property type="match status" value="1"/>
</dbReference>
<evidence type="ECO:0000256" key="9">
    <source>
        <dbReference type="RuleBase" id="RU003567"/>
    </source>
</evidence>
<evidence type="ECO:0000256" key="8">
    <source>
        <dbReference type="PROSITE-ProRule" id="PRU10086"/>
    </source>
</evidence>
<protein>
    <recommendedName>
        <fullName evidence="7 9">ATP-dependent Clp protease proteolytic subunit</fullName>
        <ecNumber evidence="7">3.4.21.92</ecNumber>
    </recommendedName>
    <alternativeName>
        <fullName evidence="7">Endopeptidase Clp</fullName>
    </alternativeName>
</protein>
<keyword evidence="5 7" id="KW-0720">Serine protease</keyword>
<sequence length="202" mass="22297">MNTFYNAEETSKEKTSDSANDQLMQKFLNTRQIILSGEVNKELAEKVIRQLLILESDSASKPIYVYIDSPGGDVDAGFAIFDMIRFIKPPVYTIGMGLVASAGALILLAAPKNYRLGLPNSHYLIHQPLSGIKGVATDIEIHAKEIEKIRVKINALIAEETGKDVADVAKDTDRDYWLSADEATAYGLILQVIKTRSDLPKK</sequence>
<evidence type="ECO:0000256" key="7">
    <source>
        <dbReference type="HAMAP-Rule" id="MF_00444"/>
    </source>
</evidence>
<reference evidence="11 12" key="1">
    <citation type="submission" date="2013-04" db="EMBL/GenBank/DDBJ databases">
        <title>The Genome Sequence of Treponema medium ATCC 700293.</title>
        <authorList>
            <consortium name="The Broad Institute Genomics Platform"/>
            <person name="Earl A."/>
            <person name="Ward D."/>
            <person name="Feldgarden M."/>
            <person name="Gevers D."/>
            <person name="Leonetti C."/>
            <person name="Blanton J.M."/>
            <person name="Dewhirst F.E."/>
            <person name="Izard J."/>
            <person name="Walker B."/>
            <person name="Young S."/>
            <person name="Zeng Q."/>
            <person name="Gargeya S."/>
            <person name="Fitzgerald M."/>
            <person name="Haas B."/>
            <person name="Abouelleil A."/>
            <person name="Allen A.W."/>
            <person name="Alvarado L."/>
            <person name="Arachchi H.M."/>
            <person name="Berlin A.M."/>
            <person name="Chapman S.B."/>
            <person name="Gainer-Dewar J."/>
            <person name="Goldberg J."/>
            <person name="Griggs A."/>
            <person name="Gujja S."/>
            <person name="Hansen M."/>
            <person name="Howarth C."/>
            <person name="Imamovic A."/>
            <person name="Ireland A."/>
            <person name="Larimer J."/>
            <person name="McCowan C."/>
            <person name="Murphy C."/>
            <person name="Pearson M."/>
            <person name="Poon T.W."/>
            <person name="Priest M."/>
            <person name="Roberts A."/>
            <person name="Saif S."/>
            <person name="Shea T."/>
            <person name="Sisk P."/>
            <person name="Sykes S."/>
            <person name="Wortman J."/>
            <person name="Nusbaum C."/>
            <person name="Birren B."/>
        </authorList>
    </citation>
    <scope>NUCLEOTIDE SEQUENCE [LARGE SCALE GENOMIC DNA]</scope>
    <source>
        <strain evidence="11 12">ATCC 700293</strain>
    </source>
</reference>
<accession>A0AA87NTZ6</accession>
<dbReference type="CDD" id="cd07017">
    <property type="entry name" value="S14_ClpP_2"/>
    <property type="match status" value="1"/>
</dbReference>
<dbReference type="AlphaFoldDB" id="A0AA87NTZ6"/>
<keyword evidence="2 7" id="KW-0963">Cytoplasm</keyword>
<evidence type="ECO:0000313" key="11">
    <source>
        <dbReference type="EMBL" id="EPF30096.1"/>
    </source>
</evidence>
<dbReference type="Proteomes" id="UP000014634">
    <property type="component" value="Unassembled WGS sequence"/>
</dbReference>
<dbReference type="GO" id="GO:0006515">
    <property type="term" value="P:protein quality control for misfolded or incompletely synthesized proteins"/>
    <property type="evidence" value="ECO:0007669"/>
    <property type="project" value="TreeGrafter"/>
</dbReference>
<keyword evidence="3 7" id="KW-0645">Protease</keyword>
<comment type="subunit">
    <text evidence="7">Fourteen ClpP subunits assemble into 2 heptameric rings which stack back to back to give a disk-like structure with a central cavity, resembling the structure of eukaryotic proteasomes.</text>
</comment>
<dbReference type="RefSeq" id="WP_016670437.1">
    <property type="nucleotide sequence ID" value="NZ_KE332517.1"/>
</dbReference>
<dbReference type="GO" id="GO:0051117">
    <property type="term" value="F:ATPase binding"/>
    <property type="evidence" value="ECO:0007669"/>
    <property type="project" value="TreeGrafter"/>
</dbReference>
<keyword evidence="10" id="KW-1133">Transmembrane helix</keyword>
<feature type="active site" evidence="7 8">
    <location>
        <position position="126"/>
    </location>
</feature>
<evidence type="ECO:0000256" key="3">
    <source>
        <dbReference type="ARBA" id="ARBA00022670"/>
    </source>
</evidence>